<evidence type="ECO:0000313" key="6">
    <source>
        <dbReference type="Proteomes" id="UP000218731"/>
    </source>
</evidence>
<dbReference type="Pfam" id="PF00271">
    <property type="entry name" value="Helicase_C"/>
    <property type="match status" value="1"/>
</dbReference>
<dbReference type="PROSITE" id="PS51194">
    <property type="entry name" value="HELICASE_CTER"/>
    <property type="match status" value="1"/>
</dbReference>
<dbReference type="GO" id="GO:0003676">
    <property type="term" value="F:nucleic acid binding"/>
    <property type="evidence" value="ECO:0007669"/>
    <property type="project" value="InterPro"/>
</dbReference>
<feature type="domain" description="Helicase ATP-binding" evidence="3">
    <location>
        <begin position="108"/>
        <end position="387"/>
    </location>
</feature>
<sequence length="1841" mass="203049">MSVKSTLTEAAGVHETASSLADSLRQYIEAQYHILDEGLVRERRALLQTNETIAQTPYVESTPVYKLGTPYEDLPIPQAASDALTKLSVMGLGLYPLPYEHQSQALTSFLGDEAADLVVATGTGSGKTESFLMPVIGKLAVEGAERPESAALPGCRAMLLYPMNALVNDQLARIRRILGNPEAAKLLLNGRKTPIRFGSYTGRTPYPGQRSSTRDEQFIKPLFEEFYKKVAKIPAIQKDLARIGRWPSKDLDAFYADDAVETKTYASGKKIGNQFVSKNWKGRLLTQPGDRELMTRHEMQARCPELLVTNYSMLEYMLMRPIERGIFEQTRDWLKEDIRNEFLLVLDEAHMYRGAGGAEVALLIRRLCARLEIPRERMRCILTSASLGAGETAVADGERFARDLTGLLESSSRKVRVIQGTSEQRSSVHTVTREQIDALAGFDLDAFQEAANDLPSAQNAAAALAGQLGWEAPHASDHSSFRDWLFRSLTDFGPLEKLITLVSGRAVKLGALSQTLFEGCPLETAEKATDALLALGSHAQRSSDGRVLLPTRLHLFHRGLPGLYACVDPNCSKRLGEHGGPTILGRLHTKPLSHCGCESNGRVYELLTHRDCGAAFIRGYVSTEMDFVWHQPSGPLSEGGTLDLMPVEIFVEETAHPRSRHKDMWLHISTGILSPTCPAEETGFRKVRVADKVAVGPDVAFDNCPICIRRTRSSKDEPSKIMDHVTKGEAPFTTLVRTQMARQAASRANDARHPNGGRKVLIFSDGRQKAARLARDIPRDIELDVFRQAIALACGQLDEQRVEPRPTPTLYLAFLAVLTGHDLAIFDGTDAKKIEDARDVFERDYDSDLGQALDDRFNPEEAPARYRIALLKLLCGSYYSLSGTTVGFVVPARAKLKKLKEVLSNKAIPVGDEDLLALAVGWIDSMLQDFAFDATIDKGYRYKAAGYYKPAWGSKGQFDKALREALTSRWGWDTSTYEAMEAAFREQLADEVDGTWFLAPNSLRLVIDLSHIWTQCPDCTALMPFALGGNICLSCGSEGAVPIDPSTSTYVTARKGFWRLPVKEALEPGARLSNLSVEEHTAQLSNRDRSKVHATTELYELRFQDVLVGDKDRPIDVLSCTTTMEVGVDIGSLVAVALRNVPPQRENYQQRAGRAGRRGSSVSTVVTYSQNGPHDSHYFLNPEHIVAGPPRTPEVKVDNAKIARRHVHAYLVQTFFHEVMAGGTNPSAEKTSLLLKALGLTQDFFYGADDTGLNLASFENWVSRRVLASNADLKTSVLAWLPPNLDTRGSTLGEWLVATVEGLLSTLRELASDVPPPIASNEINEEEAEVDENLGAGVEQKELLEFLFFHGLLPSYAFPTSLSSFLVEERKRNSNGNWEIRTLQRPQQAISKALSEYAPGRLIVIDKKTYRSGGVFADMPAGEVNRARPLFKNSKKHVHCEACSFVRDPNKAGGNGEICPVCSGELKEETMILPEVFGPENARDLPEDDRAQDITFATMAQFPQPVDPEVFTFTECGPNASFTHATDRTLVTVNRGKEGSQLGGFSVCVDCGHATVFDQYAPQAGVHDRPYQQLGPKGTPQHCAGAFRRVLLGHYFSTDLLLLRLKIAEPLVTNTADVVVLQMLEDALHSIAEALRLAASRHRQLDLDPAEFGSGFRIEPALKDNARMLDIFLYDTLSGGAGYAEVAARNLPEILESTLALLEGCTCETSCTECLNHFHNQHLQKRLDRKLGALLLRYAVLGEKPCCSSSDEQVATLSQLRSSLELDGFRCTPVGTPEIPLLVERDGRRAAIGCYPGLIGTSEFVHPVRRAADVSDSLELNEYLLRSNLPDAHQRVRTMFN</sequence>
<gene>
    <name evidence="5" type="ORF">KF715C_pA5050</name>
</gene>
<dbReference type="SMART" id="SM00490">
    <property type="entry name" value="HELICc"/>
    <property type="match status" value="1"/>
</dbReference>
<keyword evidence="5" id="KW-0614">Plasmid</keyword>
<dbReference type="GO" id="GO:0036297">
    <property type="term" value="P:interstrand cross-link repair"/>
    <property type="evidence" value="ECO:0007669"/>
    <property type="project" value="TreeGrafter"/>
</dbReference>
<protein>
    <recommendedName>
        <fullName evidence="7">DEAD/DEAH box helicase</fullName>
    </recommendedName>
</protein>
<geneLocation type="plasmid" evidence="6">
    <name>pkf715a dna</name>
</geneLocation>
<evidence type="ECO:0000313" key="5">
    <source>
        <dbReference type="EMBL" id="BAW27010.1"/>
    </source>
</evidence>
<feature type="domain" description="Helicase C-terminal" evidence="4">
    <location>
        <begin position="1042"/>
        <end position="1203"/>
    </location>
</feature>
<keyword evidence="2" id="KW-0067">ATP-binding</keyword>
<dbReference type="PANTHER" id="PTHR47957">
    <property type="entry name" value="ATP-DEPENDENT HELICASE HRQ1"/>
    <property type="match status" value="1"/>
</dbReference>
<organism evidence="5 6">
    <name type="scientific">Pseudomonas putida</name>
    <name type="common">Arthrobacter siderocapsulatus</name>
    <dbReference type="NCBI Taxonomy" id="303"/>
    <lineage>
        <taxon>Bacteria</taxon>
        <taxon>Pseudomonadati</taxon>
        <taxon>Pseudomonadota</taxon>
        <taxon>Gammaproteobacteria</taxon>
        <taxon>Pseudomonadales</taxon>
        <taxon>Pseudomonadaceae</taxon>
        <taxon>Pseudomonas</taxon>
    </lineage>
</organism>
<dbReference type="InterPro" id="IPR001650">
    <property type="entry name" value="Helicase_C-like"/>
</dbReference>
<dbReference type="Gene3D" id="3.40.50.300">
    <property type="entry name" value="P-loop containing nucleotide triphosphate hydrolases"/>
    <property type="match status" value="3"/>
</dbReference>
<dbReference type="SUPFAM" id="SSF52540">
    <property type="entry name" value="P-loop containing nucleoside triphosphate hydrolases"/>
    <property type="match status" value="2"/>
</dbReference>
<evidence type="ECO:0000256" key="1">
    <source>
        <dbReference type="ARBA" id="ARBA00022741"/>
    </source>
</evidence>
<dbReference type="EMBL" id="AP015030">
    <property type="protein sequence ID" value="BAW27010.1"/>
    <property type="molecule type" value="Genomic_DNA"/>
</dbReference>
<proteinExistence type="predicted"/>
<name>A0A1L7NNF6_PSEPU</name>
<dbReference type="InterPro" id="IPR014001">
    <property type="entry name" value="Helicase_ATP-bd"/>
</dbReference>
<dbReference type="PANTHER" id="PTHR47957:SF3">
    <property type="entry name" value="ATP-DEPENDENT HELICASE HRQ1"/>
    <property type="match status" value="1"/>
</dbReference>
<dbReference type="SMART" id="SM00487">
    <property type="entry name" value="DEXDc"/>
    <property type="match status" value="1"/>
</dbReference>
<evidence type="ECO:0000259" key="4">
    <source>
        <dbReference type="PROSITE" id="PS51194"/>
    </source>
</evidence>
<dbReference type="InterPro" id="IPR011545">
    <property type="entry name" value="DEAD/DEAH_box_helicase_dom"/>
</dbReference>
<dbReference type="Pfam" id="PF00270">
    <property type="entry name" value="DEAD"/>
    <property type="match status" value="1"/>
</dbReference>
<reference evidence="5 6" key="1">
    <citation type="submission" date="2015-11" db="EMBL/GenBank/DDBJ databases">
        <title>Complete genome sequencing of a biphenyl-degrading bacterium, Pseudomonas putida KF715 (=NBRC110667).</title>
        <authorList>
            <person name="Suenaga H."/>
            <person name="Fujihara N."/>
            <person name="Watanabe T."/>
            <person name="Hirose J."/>
            <person name="Kimura N."/>
            <person name="Yamazoe A."/>
            <person name="Hosoyama A."/>
            <person name="Shimodaira J."/>
            <person name="Furukawa K."/>
        </authorList>
    </citation>
    <scope>NUCLEOTIDE SEQUENCE [LARGE SCALE GENOMIC DNA]</scope>
    <source>
        <strain evidence="5 6">KF715</strain>
        <plasmid evidence="6">Plasmid pkf715a dna</plasmid>
    </source>
</reference>
<dbReference type="GO" id="GO:0005524">
    <property type="term" value="F:ATP binding"/>
    <property type="evidence" value="ECO:0007669"/>
    <property type="project" value="UniProtKB-KW"/>
</dbReference>
<evidence type="ECO:0000256" key="2">
    <source>
        <dbReference type="ARBA" id="ARBA00022840"/>
    </source>
</evidence>
<dbReference type="PROSITE" id="PS51192">
    <property type="entry name" value="HELICASE_ATP_BIND_1"/>
    <property type="match status" value="1"/>
</dbReference>
<dbReference type="Proteomes" id="UP000218731">
    <property type="component" value="Plasmid pKF715A"/>
</dbReference>
<dbReference type="Pfam" id="PF09369">
    <property type="entry name" value="MZB"/>
    <property type="match status" value="1"/>
</dbReference>
<dbReference type="GO" id="GO:0043138">
    <property type="term" value="F:3'-5' DNA helicase activity"/>
    <property type="evidence" value="ECO:0007669"/>
    <property type="project" value="TreeGrafter"/>
</dbReference>
<evidence type="ECO:0000259" key="3">
    <source>
        <dbReference type="PROSITE" id="PS51192"/>
    </source>
</evidence>
<dbReference type="GO" id="GO:0006289">
    <property type="term" value="P:nucleotide-excision repair"/>
    <property type="evidence" value="ECO:0007669"/>
    <property type="project" value="TreeGrafter"/>
</dbReference>
<dbReference type="InterPro" id="IPR018973">
    <property type="entry name" value="MZB"/>
</dbReference>
<accession>A0A1L7NNF6</accession>
<evidence type="ECO:0008006" key="7">
    <source>
        <dbReference type="Google" id="ProtNLM"/>
    </source>
</evidence>
<keyword evidence="1" id="KW-0547">Nucleotide-binding</keyword>
<dbReference type="InterPro" id="IPR027417">
    <property type="entry name" value="P-loop_NTPase"/>
</dbReference>
<dbReference type="RefSeq" id="WP_096427124.1">
    <property type="nucleotide sequence ID" value="NZ_AP015030.1"/>
</dbReference>